<proteinExistence type="predicted"/>
<accession>A0A8H4X9E1</accession>
<keyword evidence="2" id="KW-1185">Reference proteome</keyword>
<dbReference type="AlphaFoldDB" id="A0A8H4X9E1"/>
<protein>
    <submittedName>
        <fullName evidence="1">Uncharacterized protein</fullName>
    </submittedName>
</protein>
<dbReference type="EMBL" id="JABEXW010000270">
    <property type="protein sequence ID" value="KAF4966797.1"/>
    <property type="molecule type" value="Genomic_DNA"/>
</dbReference>
<sequence>MSALKDTEDRQGFLLRLPTEILLMIIKDESLEYDDIRDIGLVSVRLYGITRKIFYHGRKLLVFRAALEGGCVEIMTKCSDYDAAPKNIAWWWHPYEKQYYLLDGNKDRGRFHRPVDFLLKGYRERKFSANRCIEALKWLIDNGYRTHQYVGNVDTKRFWIPFVLGEMLSAVATDKELHQGVCSIIHFLYSKDFTLGTWTGPKVYKSRPKALYTIYTPFSNVSGDTMEVLMQSACPPSILELYLKQLDNRGVHLKSRLQKPVDWWDIGTSPTFTKVEEILEILFDDLFDPWTWKAEYPSEVGDILDAKIDLLTRYQGICDDERKVLNDIVAALRRIEAKHEERGLTFKRDGVWCWYELCMSVSDIMSKKTLSLRDRTAQYDELEEEEEPLPLHEFRTEEERWYPPEKIAHARGLILDARRRQGEEVGQLHDREDLTKAEWWDMPLHAWYSVRVKGDPRLKGDAEFRDLLYRDDPYRDNTLRFTY</sequence>
<dbReference type="OrthoDB" id="4982047at2759"/>
<organism evidence="1 2">
    <name type="scientific">Fusarium sarcochroum</name>
    <dbReference type="NCBI Taxonomy" id="1208366"/>
    <lineage>
        <taxon>Eukaryota</taxon>
        <taxon>Fungi</taxon>
        <taxon>Dikarya</taxon>
        <taxon>Ascomycota</taxon>
        <taxon>Pezizomycotina</taxon>
        <taxon>Sordariomycetes</taxon>
        <taxon>Hypocreomycetidae</taxon>
        <taxon>Hypocreales</taxon>
        <taxon>Nectriaceae</taxon>
        <taxon>Fusarium</taxon>
        <taxon>Fusarium lateritium species complex</taxon>
    </lineage>
</organism>
<gene>
    <name evidence="1" type="ORF">FSARC_5560</name>
</gene>
<dbReference type="Proteomes" id="UP000622797">
    <property type="component" value="Unassembled WGS sequence"/>
</dbReference>
<evidence type="ECO:0000313" key="2">
    <source>
        <dbReference type="Proteomes" id="UP000622797"/>
    </source>
</evidence>
<comment type="caution">
    <text evidence="1">The sequence shown here is derived from an EMBL/GenBank/DDBJ whole genome shotgun (WGS) entry which is preliminary data.</text>
</comment>
<evidence type="ECO:0000313" key="1">
    <source>
        <dbReference type="EMBL" id="KAF4966797.1"/>
    </source>
</evidence>
<reference evidence="1" key="2">
    <citation type="submission" date="2020-05" db="EMBL/GenBank/DDBJ databases">
        <authorList>
            <person name="Kim H.-S."/>
            <person name="Proctor R.H."/>
            <person name="Brown D.W."/>
        </authorList>
    </citation>
    <scope>NUCLEOTIDE SEQUENCE</scope>
    <source>
        <strain evidence="1">NRRL 20472</strain>
    </source>
</reference>
<name>A0A8H4X9E1_9HYPO</name>
<reference evidence="1" key="1">
    <citation type="journal article" date="2020" name="BMC Genomics">
        <title>Correction to: Identification and distribution of gene clusters required for synthesis of sphingolipid metabolism inhibitors in diverse species of the filamentous fungus Fusarium.</title>
        <authorList>
            <person name="Kim H.S."/>
            <person name="Lohmar J.M."/>
            <person name="Busman M."/>
            <person name="Brown D.W."/>
            <person name="Naumann T.A."/>
            <person name="Divon H.H."/>
            <person name="Lysoe E."/>
            <person name="Uhlig S."/>
            <person name="Proctor R.H."/>
        </authorList>
    </citation>
    <scope>NUCLEOTIDE SEQUENCE</scope>
    <source>
        <strain evidence="1">NRRL 20472</strain>
    </source>
</reference>